<accession>A0A286DSQ2</accession>
<gene>
    <name evidence="1" type="ORF">SAMN06273570_5246</name>
</gene>
<dbReference type="InterPro" id="IPR013321">
    <property type="entry name" value="Arc_rbn_hlx_hlx"/>
</dbReference>
<dbReference type="EMBL" id="OCMY01000005">
    <property type="protein sequence ID" value="SOD61681.1"/>
    <property type="molecule type" value="Genomic_DNA"/>
</dbReference>
<dbReference type="OrthoDB" id="517418at2"/>
<name>A0A286DSQ2_9GAMM</name>
<dbReference type="RefSeq" id="WP_097098661.1">
    <property type="nucleotide sequence ID" value="NZ_OCMY01000005.1"/>
</dbReference>
<sequence length="76" mass="8545">MALEKAHSVNKKMTFGENRDLKQVVSSPASTGKIKRVNVNFDEEKHIRFKAACARKGTSITDVINQLVDGWLKDNE</sequence>
<dbReference type="GO" id="GO:0043565">
    <property type="term" value="F:sequence-specific DNA binding"/>
    <property type="evidence" value="ECO:0007669"/>
    <property type="project" value="UniProtKB-ARBA"/>
</dbReference>
<dbReference type="InterPro" id="IPR015354">
    <property type="entry name" value="DNA_partition_ParG"/>
</dbReference>
<dbReference type="InterPro" id="IPR010985">
    <property type="entry name" value="Ribbon_hlx_hlx"/>
</dbReference>
<dbReference type="SUPFAM" id="SSF47598">
    <property type="entry name" value="Ribbon-helix-helix"/>
    <property type="match status" value="1"/>
</dbReference>
<dbReference type="GO" id="GO:0006355">
    <property type="term" value="P:regulation of DNA-templated transcription"/>
    <property type="evidence" value="ECO:0007669"/>
    <property type="project" value="InterPro"/>
</dbReference>
<evidence type="ECO:0000313" key="2">
    <source>
        <dbReference type="Proteomes" id="UP000219271"/>
    </source>
</evidence>
<proteinExistence type="predicted"/>
<evidence type="ECO:0000313" key="1">
    <source>
        <dbReference type="EMBL" id="SOD61681.1"/>
    </source>
</evidence>
<protein>
    <submittedName>
        <fullName evidence="1">ParG protein</fullName>
    </submittedName>
</protein>
<dbReference type="Proteomes" id="UP000219271">
    <property type="component" value="Unassembled WGS sequence"/>
</dbReference>
<organism evidence="1 2">
    <name type="scientific">Candidatus Pantoea floridensis</name>
    <dbReference type="NCBI Taxonomy" id="1938870"/>
    <lineage>
        <taxon>Bacteria</taxon>
        <taxon>Pseudomonadati</taxon>
        <taxon>Pseudomonadota</taxon>
        <taxon>Gammaproteobacteria</taxon>
        <taxon>Enterobacterales</taxon>
        <taxon>Erwiniaceae</taxon>
        <taxon>Pantoea</taxon>
    </lineage>
</organism>
<dbReference type="AlphaFoldDB" id="A0A286DSQ2"/>
<dbReference type="Gene3D" id="1.10.1220.10">
    <property type="entry name" value="Met repressor-like"/>
    <property type="match status" value="1"/>
</dbReference>
<keyword evidence="2" id="KW-1185">Reference proteome</keyword>
<dbReference type="Pfam" id="PF09274">
    <property type="entry name" value="ParG"/>
    <property type="match status" value="1"/>
</dbReference>
<reference evidence="2" key="1">
    <citation type="submission" date="2017-09" db="EMBL/GenBank/DDBJ databases">
        <authorList>
            <person name="Varghese N."/>
            <person name="Submissions S."/>
        </authorList>
    </citation>
    <scope>NUCLEOTIDE SEQUENCE [LARGE SCALE GENOMIC DNA]</scope>
    <source>
        <strain evidence="2">JKS000234</strain>
    </source>
</reference>